<dbReference type="Proteomes" id="UP000006833">
    <property type="component" value="Chromosome"/>
</dbReference>
<dbReference type="HOGENOM" id="CLU_737535_0_0_5"/>
<dbReference type="EMBL" id="CP000830">
    <property type="protein sequence ID" value="ABV94872.1"/>
    <property type="molecule type" value="Genomic_DNA"/>
</dbReference>
<dbReference type="KEGG" id="dsh:Dshi_3139"/>
<dbReference type="Gene3D" id="2.60.120.10">
    <property type="entry name" value="Jelly Rolls"/>
    <property type="match status" value="1"/>
</dbReference>
<keyword evidence="2" id="KW-1185">Reference proteome</keyword>
<dbReference type="AlphaFoldDB" id="A8LLW3"/>
<gene>
    <name evidence="1" type="ordered locus">Dshi_3139</name>
</gene>
<organism evidence="1 2">
    <name type="scientific">Dinoroseobacter shibae (strain DSM 16493 / NCIMB 14021 / DFL 12)</name>
    <dbReference type="NCBI Taxonomy" id="398580"/>
    <lineage>
        <taxon>Bacteria</taxon>
        <taxon>Pseudomonadati</taxon>
        <taxon>Pseudomonadota</taxon>
        <taxon>Alphaproteobacteria</taxon>
        <taxon>Rhodobacterales</taxon>
        <taxon>Roseobacteraceae</taxon>
        <taxon>Dinoroseobacter</taxon>
    </lineage>
</organism>
<accession>A8LLW3</accession>
<dbReference type="SUPFAM" id="SSF51182">
    <property type="entry name" value="RmlC-like cupins"/>
    <property type="match status" value="1"/>
</dbReference>
<sequence length="376" mass="40989">MTRITQTEAEARRVKRSDYTSCTVAFIDCKKPGSHLKQNYSIIGPGVTSSSEQVINLPEAHGFNIGAAAMPTGITNNLHIHFTAEVFMVYDGEYTFRWGSNGEHEMVGRPGDILSVPTWIFRGFTNTGAGEGWIFTTLGGDNTGGVIFHPDILREAADYGLYLSRNNVLIDTTRGDPTPGEGETLPPMSDAEVAKLRHYSPEEMRERLVSTAERDFRPAFVDRALDGCGAEIAPVIGHGISQNRDHAAKIRNPHGFSMEWLRVAPGQTVSPFTLDDKMVVIPRTDGLRARLNPEGDVTLDLGGWETFSIPAEITRAFENTSDSPVEALIIVSGDHQKRPRFAPQVLAAAAEKDLALDAQGYVAAAHLIPSYGLVAE</sequence>
<dbReference type="InterPro" id="IPR011051">
    <property type="entry name" value="RmlC_Cupin_sf"/>
</dbReference>
<dbReference type="STRING" id="398580.Dshi_3139"/>
<proteinExistence type="predicted"/>
<name>A8LLW3_DINSH</name>
<dbReference type="eggNOG" id="COG4101">
    <property type="taxonomic scope" value="Bacteria"/>
</dbReference>
<reference evidence="2" key="1">
    <citation type="journal article" date="2010" name="ISME J.">
        <title>The complete genome sequence of the algal symbiont Dinoroseobacter shibae: a hitchhiker's guide to life in the sea.</title>
        <authorList>
            <person name="Wagner-Dobler I."/>
            <person name="Ballhausen B."/>
            <person name="Berger M."/>
            <person name="Brinkhoff T."/>
            <person name="Buchholz I."/>
            <person name="Bunk B."/>
            <person name="Cypionka H."/>
            <person name="Daniel R."/>
            <person name="Drepper T."/>
            <person name="Gerdts G."/>
            <person name="Hahnke S."/>
            <person name="Han C."/>
            <person name="Jahn D."/>
            <person name="Kalhoefer D."/>
            <person name="Kiss H."/>
            <person name="Klenk H.P."/>
            <person name="Kyrpides N."/>
            <person name="Liebl W."/>
            <person name="Liesegang H."/>
            <person name="Meincke L."/>
            <person name="Pati A."/>
            <person name="Petersen J."/>
            <person name="Piekarski T."/>
            <person name="Pommerenke C."/>
            <person name="Pradella S."/>
            <person name="Pukall R."/>
            <person name="Rabus R."/>
            <person name="Stackebrandt E."/>
            <person name="Thole S."/>
            <person name="Thompson L."/>
            <person name="Tielen P."/>
            <person name="Tomasch J."/>
            <person name="von Jan M."/>
            <person name="Wanphrut N."/>
            <person name="Wichels A."/>
            <person name="Zech H."/>
            <person name="Simon M."/>
        </authorList>
    </citation>
    <scope>NUCLEOTIDE SEQUENCE [LARGE SCALE GENOMIC DNA]</scope>
    <source>
        <strain evidence="2">DSM 16493 / NCIMB 14021 / DFL 12</strain>
    </source>
</reference>
<protein>
    <submittedName>
        <fullName evidence="1">Cupin domain protein</fullName>
    </submittedName>
</protein>
<dbReference type="OrthoDB" id="6058at2"/>
<evidence type="ECO:0000313" key="1">
    <source>
        <dbReference type="EMBL" id="ABV94872.1"/>
    </source>
</evidence>
<evidence type="ECO:0000313" key="2">
    <source>
        <dbReference type="Proteomes" id="UP000006833"/>
    </source>
</evidence>
<dbReference type="RefSeq" id="WP_012179799.1">
    <property type="nucleotide sequence ID" value="NC_009952.1"/>
</dbReference>
<dbReference type="InterPro" id="IPR014710">
    <property type="entry name" value="RmlC-like_jellyroll"/>
</dbReference>